<comment type="subcellular location">
    <subcellularLocation>
        <location evidence="1">Cell membrane</location>
        <topology evidence="1">Multi-pass membrane protein</topology>
    </subcellularLocation>
</comment>
<evidence type="ECO:0000313" key="13">
    <source>
        <dbReference type="Proteomes" id="UP000314960"/>
    </source>
</evidence>
<keyword evidence="5 10" id="KW-1133">Transmembrane helix</keyword>
<dbReference type="GO" id="GO:0007165">
    <property type="term" value="P:signal transduction"/>
    <property type="evidence" value="ECO:0007669"/>
    <property type="project" value="UniProtKB-KW"/>
</dbReference>
<feature type="transmembrane region" description="Helical" evidence="10">
    <location>
        <begin position="12"/>
        <end position="30"/>
    </location>
</feature>
<evidence type="ECO:0000256" key="5">
    <source>
        <dbReference type="ARBA" id="ARBA00022989"/>
    </source>
</evidence>
<dbReference type="Gene3D" id="3.30.450.20">
    <property type="entry name" value="PAS domain"/>
    <property type="match status" value="2"/>
</dbReference>
<dbReference type="Pfam" id="PF00015">
    <property type="entry name" value="MCPsignal"/>
    <property type="match status" value="1"/>
</dbReference>
<dbReference type="KEGG" id="lhw:BSQ49_09500"/>
<evidence type="ECO:0000256" key="1">
    <source>
        <dbReference type="ARBA" id="ARBA00004651"/>
    </source>
</evidence>
<organism evidence="12 13">
    <name type="scientific">Liquorilactobacillus hordei</name>
    <dbReference type="NCBI Taxonomy" id="468911"/>
    <lineage>
        <taxon>Bacteria</taxon>
        <taxon>Bacillati</taxon>
        <taxon>Bacillota</taxon>
        <taxon>Bacilli</taxon>
        <taxon>Lactobacillales</taxon>
        <taxon>Lactobacillaceae</taxon>
        <taxon>Liquorilactobacillus</taxon>
    </lineage>
</organism>
<dbReference type="InterPro" id="IPR033479">
    <property type="entry name" value="dCache_1"/>
</dbReference>
<keyword evidence="4 10" id="KW-0812">Transmembrane</keyword>
<dbReference type="SUPFAM" id="SSF58104">
    <property type="entry name" value="Methyl-accepting chemotaxis protein (MCP) signaling domain"/>
    <property type="match status" value="1"/>
</dbReference>
<dbReference type="GO" id="GO:0005886">
    <property type="term" value="C:plasma membrane"/>
    <property type="evidence" value="ECO:0007669"/>
    <property type="project" value="UniProtKB-SubCell"/>
</dbReference>
<sequence length="687" mass="74863">MKKSLGKLIGKIVFSITLVTVAVLMVSLYISTTRLLTQRNLLSQQSAAQSLLRNNSNFKDSTQRELFRLAAGKVFNSKSFNDSDIKQVLKDIQNANVQVKYSGFATKNGNYLTLSKMPSGYDPRTRPWYKNAIASSGKVVWTAPYKDAETGKIVTTASLALRNASGQMGVLELDLSYSGISDTTADMKVGRTGSVTLVHKSGAVIVSKGKSQKYTFKQGESIKNQAIFKAVANASTEKGILRINNVGKVYFDKGSKNSTDWSFAVVDSNDLNSELNSILVITIIVIVLMLIIAGLYAGYSSKVIKAAVQVYIQHFEAASRGEFSKISASNEKKGFKLYTQPMKLGKKMSAPDEDGHEFNQISYQYNKMIDSVGKSFAQIQGESKVVADKSVSLLGLSEQTSKATEEVAQAITGIAQVTTSQAQETSTSVGQVRDLSEVITSLHDNVKKMNERSANSSKLNQQNLDITDEVATSWQQELANMQELEKSVGNLNRQVKNINKIINVINSISQQTNLLALNASIEAAGAGEAGKGFAVVATEIRRLSDQSKKSTKEISDILGGIQIDSEEMVKKMNTSVAGGEHQTELLDQAISSSKDIFSVNKELIQDIQEIEEASGKITKVQLKIEESLENISASTEENSAGAEEVSANSEEVQASMEEFTSHIAELRNTADTLKKVVASFKFEDRDR</sequence>
<dbReference type="SMART" id="SM00283">
    <property type="entry name" value="MA"/>
    <property type="match status" value="1"/>
</dbReference>
<evidence type="ECO:0000313" key="12">
    <source>
        <dbReference type="EMBL" id="AUJ30906.1"/>
    </source>
</evidence>
<evidence type="ECO:0000256" key="7">
    <source>
        <dbReference type="ARBA" id="ARBA00023224"/>
    </source>
</evidence>
<accession>A0A3S6QS14</accession>
<evidence type="ECO:0000259" key="11">
    <source>
        <dbReference type="PROSITE" id="PS50111"/>
    </source>
</evidence>
<dbReference type="InterPro" id="IPR004089">
    <property type="entry name" value="MCPsignal_dom"/>
</dbReference>
<evidence type="ECO:0000256" key="10">
    <source>
        <dbReference type="SAM" id="Phobius"/>
    </source>
</evidence>
<dbReference type="CDD" id="cd12913">
    <property type="entry name" value="PDC1_MCP_like"/>
    <property type="match status" value="1"/>
</dbReference>
<dbReference type="Gene3D" id="1.10.287.950">
    <property type="entry name" value="Methyl-accepting chemotaxis protein"/>
    <property type="match status" value="1"/>
</dbReference>
<keyword evidence="6 10" id="KW-0472">Membrane</keyword>
<feature type="region of interest" description="Disordered" evidence="9">
    <location>
        <begin position="633"/>
        <end position="654"/>
    </location>
</feature>
<reference evidence="12 13" key="1">
    <citation type="submission" date="2016-11" db="EMBL/GenBank/DDBJ databases">
        <title>Interaction between Lactobacillus species and yeast in water kefir.</title>
        <authorList>
            <person name="Behr J."/>
            <person name="Xu D."/>
            <person name="Vogel R.F."/>
        </authorList>
    </citation>
    <scope>NUCLEOTIDE SEQUENCE [LARGE SCALE GENOMIC DNA]</scope>
    <source>
        <strain evidence="12 13">TMW 1.1822</strain>
    </source>
</reference>
<dbReference type="EMBL" id="CP018176">
    <property type="protein sequence ID" value="AUJ30906.1"/>
    <property type="molecule type" value="Genomic_DNA"/>
</dbReference>
<dbReference type="RefSeq" id="WP_141054514.1">
    <property type="nucleotide sequence ID" value="NZ_CP018176.1"/>
</dbReference>
<evidence type="ECO:0000256" key="8">
    <source>
        <dbReference type="PROSITE-ProRule" id="PRU00284"/>
    </source>
</evidence>
<dbReference type="AlphaFoldDB" id="A0A3S6QS14"/>
<evidence type="ECO:0000256" key="4">
    <source>
        <dbReference type="ARBA" id="ARBA00022692"/>
    </source>
</evidence>
<dbReference type="SUPFAM" id="SSF103190">
    <property type="entry name" value="Sensory domain-like"/>
    <property type="match status" value="1"/>
</dbReference>
<keyword evidence="3" id="KW-0145">Chemotaxis</keyword>
<feature type="transmembrane region" description="Helical" evidence="10">
    <location>
        <begin position="278"/>
        <end position="299"/>
    </location>
</feature>
<gene>
    <name evidence="12" type="ORF">BSQ49_09500</name>
</gene>
<evidence type="ECO:0000256" key="6">
    <source>
        <dbReference type="ARBA" id="ARBA00023136"/>
    </source>
</evidence>
<evidence type="ECO:0000256" key="2">
    <source>
        <dbReference type="ARBA" id="ARBA00022475"/>
    </source>
</evidence>
<dbReference type="Pfam" id="PF02743">
    <property type="entry name" value="dCache_1"/>
    <property type="match status" value="1"/>
</dbReference>
<dbReference type="Proteomes" id="UP000314960">
    <property type="component" value="Chromosome"/>
</dbReference>
<protein>
    <submittedName>
        <fullName evidence="12">Chemotaxis protein</fullName>
    </submittedName>
</protein>
<dbReference type="PANTHER" id="PTHR32089:SF114">
    <property type="entry name" value="METHYL-ACCEPTING CHEMOTAXIS PROTEIN MCPB"/>
    <property type="match status" value="1"/>
</dbReference>
<evidence type="ECO:0000256" key="9">
    <source>
        <dbReference type="SAM" id="MobiDB-lite"/>
    </source>
</evidence>
<keyword evidence="7 8" id="KW-0807">Transducer</keyword>
<feature type="domain" description="Methyl-accepting transducer" evidence="11">
    <location>
        <begin position="396"/>
        <end position="653"/>
    </location>
</feature>
<dbReference type="InterPro" id="IPR029151">
    <property type="entry name" value="Sensor-like_sf"/>
</dbReference>
<dbReference type="GO" id="GO:0006935">
    <property type="term" value="P:chemotaxis"/>
    <property type="evidence" value="ECO:0007669"/>
    <property type="project" value="UniProtKB-KW"/>
</dbReference>
<dbReference type="PROSITE" id="PS50111">
    <property type="entry name" value="CHEMOTAXIS_TRANSDUC_2"/>
    <property type="match status" value="1"/>
</dbReference>
<proteinExistence type="predicted"/>
<dbReference type="PANTHER" id="PTHR32089">
    <property type="entry name" value="METHYL-ACCEPTING CHEMOTAXIS PROTEIN MCPB"/>
    <property type="match status" value="1"/>
</dbReference>
<name>A0A3S6QS14_9LACO</name>
<evidence type="ECO:0000256" key="3">
    <source>
        <dbReference type="ARBA" id="ARBA00022500"/>
    </source>
</evidence>
<keyword evidence="2" id="KW-1003">Cell membrane</keyword>